<sequence>MEQQQAKSGFRVKVQHFGSFLSGMIMPNIGAFIAWGLITALFIPTGWWPNEEIAKLVDPMIKYLLPLLIGYTGGKLVYDTRGGVVGAAVTMGAVVGTSMPMFLGAMILGPLAAWLIKKFDKMIEGKIRAGFEMLVNNFSAGILAGILAIVSLKTIGPALQAVNTAMASGVQFLIDNHLLPLVSLLVEPGKVLFLNNAINQGVLAPLGIDQAVSTGKSILFLVEANPGPGLGILLAYTIFGSGTAKQTAPGAIIIQFLGGIHEIYFPYVLMKPALIIGAIAGGMTGIITFNLFNVGLVATASPGSIFAILALTPRGDYLGIICGVLFAAIASFAVSAVVLKTSKASDDAELATAEQKMATMKGKKAMVASAVVGTTDAELAADGIPVGTRKIIFACDAGMGSSAMGASVLRNKVKKAGLDIEVVNFAIAQLPPDADIVVTHQDLTARATEKLPKAYHISVDNFLNSHKYDELVENLADQK</sequence>
<dbReference type="InterPro" id="IPR029503">
    <property type="entry name" value="PTS_EIIB_mannitol"/>
</dbReference>
<feature type="transmembrane region" description="Helical" evidence="16">
    <location>
        <begin position="29"/>
        <end position="48"/>
    </location>
</feature>
<evidence type="ECO:0000313" key="19">
    <source>
        <dbReference type="EMBL" id="AQY50358.1"/>
    </source>
</evidence>
<keyword evidence="14 16" id="KW-0472">Membrane</keyword>
<name>A0A1S7FSC9_9LIST</name>
<keyword evidence="11" id="KW-0598">Phosphotransferase system</keyword>
<feature type="domain" description="PTS EIIC type-2" evidence="18">
    <location>
        <begin position="17"/>
        <end position="352"/>
    </location>
</feature>
<dbReference type="PROSITE" id="PS51104">
    <property type="entry name" value="PTS_EIIC_TYPE_2"/>
    <property type="match status" value="1"/>
</dbReference>
<feature type="transmembrane region" description="Helical" evidence="16">
    <location>
        <begin position="84"/>
        <end position="113"/>
    </location>
</feature>
<evidence type="ECO:0000256" key="7">
    <source>
        <dbReference type="ARBA" id="ARBA00022475"/>
    </source>
</evidence>
<dbReference type="InterPro" id="IPR003352">
    <property type="entry name" value="PTS_EIIC"/>
</dbReference>
<dbReference type="KEGG" id="lwi:UE46_04485"/>
<feature type="transmembrane region" description="Helical" evidence="16">
    <location>
        <begin position="317"/>
        <end position="339"/>
    </location>
</feature>
<evidence type="ECO:0000256" key="12">
    <source>
        <dbReference type="ARBA" id="ARBA00022692"/>
    </source>
</evidence>
<comment type="function">
    <text evidence="2">The phosphoenolpyruvate-dependent sugar phosphotransferase system (sugar PTS), a major carbohydrate active transport system, catalyzes the phosphorylation of incoming sugar substrates concomitantly with their translocation across the cell membrane. The enzyme II CmtAB PTS system is involved in D-mannitol transport.</text>
</comment>
<keyword evidence="20" id="KW-1185">Reference proteome</keyword>
<feature type="transmembrane region" description="Helical" evidence="16">
    <location>
        <begin position="60"/>
        <end position="78"/>
    </location>
</feature>
<organism evidence="19 20">
    <name type="scientific">Listeria weihenstephanensis</name>
    <dbReference type="NCBI Taxonomy" id="1006155"/>
    <lineage>
        <taxon>Bacteria</taxon>
        <taxon>Bacillati</taxon>
        <taxon>Bacillota</taxon>
        <taxon>Bacilli</taxon>
        <taxon>Bacillales</taxon>
        <taxon>Listeriaceae</taxon>
        <taxon>Listeria</taxon>
    </lineage>
</organism>
<evidence type="ECO:0000256" key="11">
    <source>
        <dbReference type="ARBA" id="ARBA00022683"/>
    </source>
</evidence>
<dbReference type="EC" id="2.7.1.197" evidence="4"/>
<dbReference type="GO" id="GO:0090563">
    <property type="term" value="F:protein-phosphocysteine-sugar phosphotransferase activity"/>
    <property type="evidence" value="ECO:0007669"/>
    <property type="project" value="TreeGrafter"/>
</dbReference>
<keyword evidence="12 16" id="KW-0812">Transmembrane</keyword>
<dbReference type="GO" id="GO:0022872">
    <property type="term" value="F:protein-N(PI)-phosphohistidine-mannitol phosphotransferase system transmembrane transporter activity"/>
    <property type="evidence" value="ECO:0007669"/>
    <property type="project" value="InterPro"/>
</dbReference>
<dbReference type="Proteomes" id="UP000223060">
    <property type="component" value="Chromosome"/>
</dbReference>
<evidence type="ECO:0000256" key="2">
    <source>
        <dbReference type="ARBA" id="ARBA00002434"/>
    </source>
</evidence>
<feature type="domain" description="PTS EIIB type-2" evidence="17">
    <location>
        <begin position="389"/>
        <end position="479"/>
    </location>
</feature>
<evidence type="ECO:0000256" key="8">
    <source>
        <dbReference type="ARBA" id="ARBA00022553"/>
    </source>
</evidence>
<protein>
    <recommendedName>
        <fullName evidence="5">PTS system mannitol-specific EIICB component</fullName>
        <ecNumber evidence="4">2.7.1.197</ecNumber>
    </recommendedName>
    <alternativeName>
        <fullName evidence="15">EIICB-Mtl</fullName>
    </alternativeName>
</protein>
<evidence type="ECO:0000256" key="5">
    <source>
        <dbReference type="ARBA" id="ARBA00021825"/>
    </source>
</evidence>
<dbReference type="EMBL" id="CP011102">
    <property type="protein sequence ID" value="AQY50358.1"/>
    <property type="molecule type" value="Genomic_DNA"/>
</dbReference>
<accession>A0A1S7FSC9</accession>
<dbReference type="FunFam" id="3.40.50.2300:FF:000047">
    <property type="entry name" value="PTS system mannitol-specific transporter subunit IICBA"/>
    <property type="match status" value="1"/>
</dbReference>
<dbReference type="Pfam" id="PF02302">
    <property type="entry name" value="PTS_IIB"/>
    <property type="match status" value="1"/>
</dbReference>
<evidence type="ECO:0000256" key="9">
    <source>
        <dbReference type="ARBA" id="ARBA00022597"/>
    </source>
</evidence>
<comment type="subcellular location">
    <subcellularLocation>
        <location evidence="3">Cell membrane</location>
        <topology evidence="3">Multi-pass membrane protein</topology>
    </subcellularLocation>
</comment>
<dbReference type="PANTHER" id="PTHR30181">
    <property type="entry name" value="MANNITOL PERMEASE IIC COMPONENT"/>
    <property type="match status" value="1"/>
</dbReference>
<dbReference type="SUPFAM" id="SSF52794">
    <property type="entry name" value="PTS system IIB component-like"/>
    <property type="match status" value="1"/>
</dbReference>
<dbReference type="InterPro" id="IPR013014">
    <property type="entry name" value="PTS_EIIC_2"/>
</dbReference>
<dbReference type="InterPro" id="IPR036095">
    <property type="entry name" value="PTS_EIIB-like_sf"/>
</dbReference>
<keyword evidence="6" id="KW-0813">Transport</keyword>
<keyword evidence="10" id="KW-0808">Transferase</keyword>
<keyword evidence="9" id="KW-0762">Sugar transport</keyword>
<dbReference type="GO" id="GO:0009401">
    <property type="term" value="P:phosphoenolpyruvate-dependent sugar phosphotransferase system"/>
    <property type="evidence" value="ECO:0007669"/>
    <property type="project" value="UniProtKB-KW"/>
</dbReference>
<evidence type="ECO:0000256" key="16">
    <source>
        <dbReference type="SAM" id="Phobius"/>
    </source>
</evidence>
<evidence type="ECO:0000256" key="13">
    <source>
        <dbReference type="ARBA" id="ARBA00022989"/>
    </source>
</evidence>
<dbReference type="RefSeq" id="WP_036060927.1">
    <property type="nucleotide sequence ID" value="NZ_CP011102.1"/>
</dbReference>
<evidence type="ECO:0000259" key="17">
    <source>
        <dbReference type="PROSITE" id="PS51099"/>
    </source>
</evidence>
<keyword evidence="13 16" id="KW-1133">Transmembrane helix</keyword>
<feature type="transmembrane region" description="Helical" evidence="16">
    <location>
        <begin position="264"/>
        <end position="284"/>
    </location>
</feature>
<dbReference type="InterPro" id="IPR004718">
    <property type="entry name" value="PTS_IIC_mtl"/>
</dbReference>
<evidence type="ECO:0000256" key="6">
    <source>
        <dbReference type="ARBA" id="ARBA00022448"/>
    </source>
</evidence>
<comment type="catalytic activity">
    <reaction evidence="1">
        <text>D-mannitol(out) + N(pros)-phospho-L-histidyl-[protein] = D-mannitol 1-phosphate(in) + L-histidyl-[protein]</text>
        <dbReference type="Rhea" id="RHEA:33363"/>
        <dbReference type="Rhea" id="RHEA-COMP:9745"/>
        <dbReference type="Rhea" id="RHEA-COMP:9746"/>
        <dbReference type="ChEBI" id="CHEBI:16899"/>
        <dbReference type="ChEBI" id="CHEBI:29979"/>
        <dbReference type="ChEBI" id="CHEBI:61381"/>
        <dbReference type="ChEBI" id="CHEBI:64837"/>
        <dbReference type="EC" id="2.7.1.197"/>
    </reaction>
</comment>
<dbReference type="InterPro" id="IPR013011">
    <property type="entry name" value="PTS_EIIB_2"/>
</dbReference>
<gene>
    <name evidence="19" type="ORF">UE46_04485</name>
</gene>
<evidence type="ECO:0000259" key="18">
    <source>
        <dbReference type="PROSITE" id="PS51104"/>
    </source>
</evidence>
<evidence type="ECO:0000256" key="4">
    <source>
        <dbReference type="ARBA" id="ARBA00011909"/>
    </source>
</evidence>
<evidence type="ECO:0000256" key="1">
    <source>
        <dbReference type="ARBA" id="ARBA00001655"/>
    </source>
</evidence>
<evidence type="ECO:0000256" key="10">
    <source>
        <dbReference type="ARBA" id="ARBA00022679"/>
    </source>
</evidence>
<dbReference type="Gene3D" id="3.40.50.2300">
    <property type="match status" value="1"/>
</dbReference>
<feature type="transmembrane region" description="Helical" evidence="16">
    <location>
        <begin position="291"/>
        <end position="311"/>
    </location>
</feature>
<dbReference type="CDD" id="cd05567">
    <property type="entry name" value="PTS_IIB_mannitol"/>
    <property type="match status" value="1"/>
</dbReference>
<dbReference type="PROSITE" id="PS51099">
    <property type="entry name" value="PTS_EIIB_TYPE_2"/>
    <property type="match status" value="1"/>
</dbReference>
<dbReference type="NCBIfam" id="TIGR00851">
    <property type="entry name" value="mtlA"/>
    <property type="match status" value="1"/>
</dbReference>
<keyword evidence="7" id="KW-1003">Cell membrane</keyword>
<evidence type="ECO:0000256" key="15">
    <source>
        <dbReference type="ARBA" id="ARBA00033349"/>
    </source>
</evidence>
<keyword evidence="8" id="KW-0597">Phosphoprotein</keyword>
<dbReference type="InterPro" id="IPR050893">
    <property type="entry name" value="Sugar_PTS"/>
</dbReference>
<feature type="transmembrane region" description="Helical" evidence="16">
    <location>
        <begin position="134"/>
        <end position="152"/>
    </location>
</feature>
<dbReference type="AlphaFoldDB" id="A0A1S7FSC9"/>
<reference evidence="20" key="1">
    <citation type="submission" date="2015-03" db="EMBL/GenBank/DDBJ databases">
        <authorList>
            <person name="Ferrari E."/>
            <person name="Walter M.C."/>
            <person name="Huptas C."/>
            <person name="Scherer S."/>
            <person name="Mueller-Herbst S."/>
        </authorList>
    </citation>
    <scope>NUCLEOTIDE SEQUENCE [LARGE SCALE GENOMIC DNA]</scope>
    <source>
        <strain evidence="20">LWP01</strain>
    </source>
</reference>
<dbReference type="InterPro" id="IPR003501">
    <property type="entry name" value="PTS_EIIB_2/3"/>
</dbReference>
<dbReference type="NCBIfam" id="NF011663">
    <property type="entry name" value="PRK15083.1"/>
    <property type="match status" value="1"/>
</dbReference>
<dbReference type="GO" id="GO:0005886">
    <property type="term" value="C:plasma membrane"/>
    <property type="evidence" value="ECO:0007669"/>
    <property type="project" value="UniProtKB-SubCell"/>
</dbReference>
<evidence type="ECO:0000313" key="20">
    <source>
        <dbReference type="Proteomes" id="UP000223060"/>
    </source>
</evidence>
<dbReference type="PANTHER" id="PTHR30181:SF2">
    <property type="entry name" value="PTS SYSTEM MANNITOL-SPECIFIC EIICBA COMPONENT"/>
    <property type="match status" value="1"/>
</dbReference>
<evidence type="ECO:0000256" key="14">
    <source>
        <dbReference type="ARBA" id="ARBA00023136"/>
    </source>
</evidence>
<proteinExistence type="predicted"/>
<dbReference type="Pfam" id="PF02378">
    <property type="entry name" value="PTS_EIIC"/>
    <property type="match status" value="1"/>
</dbReference>
<evidence type="ECO:0000256" key="3">
    <source>
        <dbReference type="ARBA" id="ARBA00004651"/>
    </source>
</evidence>